<evidence type="ECO:0000313" key="1">
    <source>
        <dbReference type="EMBL" id="ERI11322.1"/>
    </source>
</evidence>
<organism evidence="1 2">
    <name type="scientific">Aneurinibacillus aneurinilyticus ATCC 12856</name>
    <dbReference type="NCBI Taxonomy" id="649747"/>
    <lineage>
        <taxon>Bacteria</taxon>
        <taxon>Bacillati</taxon>
        <taxon>Bacillota</taxon>
        <taxon>Bacilli</taxon>
        <taxon>Bacillales</taxon>
        <taxon>Paenibacillaceae</taxon>
        <taxon>Aneurinibacillus group</taxon>
        <taxon>Aneurinibacillus</taxon>
    </lineage>
</organism>
<gene>
    <name evidence="1" type="ORF">HMPREF0083_00581</name>
</gene>
<evidence type="ECO:0000313" key="2">
    <source>
        <dbReference type="Proteomes" id="UP000016511"/>
    </source>
</evidence>
<name>U1YGW5_ANEAE</name>
<dbReference type="HOGENOM" id="CLU_210094_0_0_9"/>
<keyword evidence="2" id="KW-1185">Reference proteome</keyword>
<comment type="caution">
    <text evidence="1">The sequence shown here is derived from an EMBL/GenBank/DDBJ whole genome shotgun (WGS) entry which is preliminary data.</text>
</comment>
<reference evidence="1 2" key="1">
    <citation type="submission" date="2013-08" db="EMBL/GenBank/DDBJ databases">
        <authorList>
            <person name="Weinstock G."/>
            <person name="Sodergren E."/>
            <person name="Wylie T."/>
            <person name="Fulton L."/>
            <person name="Fulton R."/>
            <person name="Fronick C."/>
            <person name="O'Laughlin M."/>
            <person name="Godfrey J."/>
            <person name="Miner T."/>
            <person name="Herter B."/>
            <person name="Appelbaum E."/>
            <person name="Cordes M."/>
            <person name="Lek S."/>
            <person name="Wollam A."/>
            <person name="Pepin K.H."/>
            <person name="Palsikar V.B."/>
            <person name="Mitreva M."/>
            <person name="Wilson R.K."/>
        </authorList>
    </citation>
    <scope>NUCLEOTIDE SEQUENCE [LARGE SCALE GENOMIC DNA]</scope>
    <source>
        <strain evidence="1 2">ATCC 12856</strain>
    </source>
</reference>
<protein>
    <submittedName>
        <fullName evidence="1">Uncharacterized protein</fullName>
    </submittedName>
</protein>
<dbReference type="Proteomes" id="UP000016511">
    <property type="component" value="Unassembled WGS sequence"/>
</dbReference>
<dbReference type="EMBL" id="AWSJ01000043">
    <property type="protein sequence ID" value="ERI11322.1"/>
    <property type="molecule type" value="Genomic_DNA"/>
</dbReference>
<proteinExistence type="predicted"/>
<accession>U1YGW5</accession>
<sequence length="53" mass="6058">MFPRLFLTRKRHSRFLAPGPDRQNIWASRGGRRTDARLGHGVVTTHFGQSTPL</sequence>
<dbReference type="AlphaFoldDB" id="U1YGW5"/>